<feature type="compositionally biased region" description="Basic and acidic residues" evidence="1">
    <location>
        <begin position="922"/>
        <end position="945"/>
    </location>
</feature>
<feature type="compositionally biased region" description="Basic residues" evidence="1">
    <location>
        <begin position="453"/>
        <end position="462"/>
    </location>
</feature>
<feature type="region of interest" description="Disordered" evidence="1">
    <location>
        <begin position="412"/>
        <end position="549"/>
    </location>
</feature>
<feature type="region of interest" description="Disordered" evidence="1">
    <location>
        <begin position="1288"/>
        <end position="1340"/>
    </location>
</feature>
<feature type="region of interest" description="Disordered" evidence="1">
    <location>
        <begin position="799"/>
        <end position="820"/>
    </location>
</feature>
<proteinExistence type="predicted"/>
<feature type="compositionally biased region" description="Basic and acidic residues" evidence="1">
    <location>
        <begin position="33"/>
        <end position="43"/>
    </location>
</feature>
<feature type="compositionally biased region" description="Polar residues" evidence="1">
    <location>
        <begin position="581"/>
        <end position="599"/>
    </location>
</feature>
<protein>
    <submittedName>
        <fullName evidence="3">TWiK family of potassium channels protein 7</fullName>
    </submittedName>
</protein>
<evidence type="ECO:0000313" key="3">
    <source>
        <dbReference type="EMBL" id="GFR66624.1"/>
    </source>
</evidence>
<feature type="compositionally biased region" description="Basic and acidic residues" evidence="1">
    <location>
        <begin position="808"/>
        <end position="820"/>
    </location>
</feature>
<feature type="compositionally biased region" description="Acidic residues" evidence="1">
    <location>
        <begin position="1602"/>
        <end position="1620"/>
    </location>
</feature>
<feature type="compositionally biased region" description="Basic and acidic residues" evidence="1">
    <location>
        <begin position="441"/>
        <end position="452"/>
    </location>
</feature>
<organism evidence="3 4">
    <name type="scientific">Elysia marginata</name>
    <dbReference type="NCBI Taxonomy" id="1093978"/>
    <lineage>
        <taxon>Eukaryota</taxon>
        <taxon>Metazoa</taxon>
        <taxon>Spiralia</taxon>
        <taxon>Lophotrochozoa</taxon>
        <taxon>Mollusca</taxon>
        <taxon>Gastropoda</taxon>
        <taxon>Heterobranchia</taxon>
        <taxon>Euthyneura</taxon>
        <taxon>Panpulmonata</taxon>
        <taxon>Sacoglossa</taxon>
        <taxon>Placobranchoidea</taxon>
        <taxon>Plakobranchidae</taxon>
        <taxon>Elysia</taxon>
    </lineage>
</organism>
<evidence type="ECO:0000313" key="4">
    <source>
        <dbReference type="Proteomes" id="UP000762676"/>
    </source>
</evidence>
<keyword evidence="2" id="KW-0472">Membrane</keyword>
<feature type="region of interest" description="Disordered" evidence="1">
    <location>
        <begin position="1425"/>
        <end position="1460"/>
    </location>
</feature>
<dbReference type="SUPFAM" id="SSF81324">
    <property type="entry name" value="Voltage-gated potassium channels"/>
    <property type="match status" value="1"/>
</dbReference>
<feature type="compositionally biased region" description="Basic residues" evidence="1">
    <location>
        <begin position="133"/>
        <end position="143"/>
    </location>
</feature>
<name>A0AAV4F0Y6_9GAST</name>
<keyword evidence="2" id="KW-1133">Transmembrane helix</keyword>
<feature type="region of interest" description="Disordered" evidence="1">
    <location>
        <begin position="850"/>
        <end position="969"/>
    </location>
</feature>
<feature type="region of interest" description="Disordered" evidence="1">
    <location>
        <begin position="1600"/>
        <end position="1620"/>
    </location>
</feature>
<keyword evidence="4" id="KW-1185">Reference proteome</keyword>
<gene>
    <name evidence="3" type="ORF">ElyMa_001974700</name>
</gene>
<accession>A0AAV4F0Y6</accession>
<keyword evidence="3" id="KW-0813">Transport</keyword>
<dbReference type="GO" id="GO:0034220">
    <property type="term" value="P:monoatomic ion transmembrane transport"/>
    <property type="evidence" value="ECO:0007669"/>
    <property type="project" value="UniProtKB-KW"/>
</dbReference>
<keyword evidence="3" id="KW-0406">Ion transport</keyword>
<feature type="transmembrane region" description="Helical" evidence="2">
    <location>
        <begin position="1474"/>
        <end position="1502"/>
    </location>
</feature>
<feature type="region of interest" description="Disordered" evidence="1">
    <location>
        <begin position="581"/>
        <end position="667"/>
    </location>
</feature>
<feature type="compositionally biased region" description="Polar residues" evidence="1">
    <location>
        <begin position="481"/>
        <end position="504"/>
    </location>
</feature>
<feature type="compositionally biased region" description="Basic and acidic residues" evidence="1">
    <location>
        <begin position="1359"/>
        <end position="1368"/>
    </location>
</feature>
<dbReference type="EMBL" id="BMAT01004027">
    <property type="protein sequence ID" value="GFR66624.1"/>
    <property type="molecule type" value="Genomic_DNA"/>
</dbReference>
<dbReference type="Proteomes" id="UP000762676">
    <property type="component" value="Unassembled WGS sequence"/>
</dbReference>
<keyword evidence="3" id="KW-0407">Ion channel</keyword>
<feature type="region of interest" description="Disordered" evidence="1">
    <location>
        <begin position="1086"/>
        <end position="1205"/>
    </location>
</feature>
<evidence type="ECO:0000256" key="2">
    <source>
        <dbReference type="SAM" id="Phobius"/>
    </source>
</evidence>
<dbReference type="Gene3D" id="1.10.287.70">
    <property type="match status" value="1"/>
</dbReference>
<feature type="region of interest" description="Disordered" evidence="1">
    <location>
        <begin position="1233"/>
        <end position="1257"/>
    </location>
</feature>
<feature type="region of interest" description="Disordered" evidence="1">
    <location>
        <begin position="718"/>
        <end position="749"/>
    </location>
</feature>
<feature type="compositionally biased region" description="Polar residues" evidence="1">
    <location>
        <begin position="190"/>
        <end position="199"/>
    </location>
</feature>
<feature type="compositionally biased region" description="Polar residues" evidence="1">
    <location>
        <begin position="904"/>
        <end position="918"/>
    </location>
</feature>
<feature type="compositionally biased region" description="Polar residues" evidence="1">
    <location>
        <begin position="946"/>
        <end position="955"/>
    </location>
</feature>
<sequence length="1620" mass="180096">MEAGLMEVATPPSSPSSPADSVESKRRKKKKTGSKEKTPPGKDKKGKKDKSSSKGSTNTDDDIFMVPSQKHSSPEGRDEVALVSRVSGKGNQDIEVLMSDNIRGFDKASTLPPSPTSPTDSVFEESPFPLKREHSKSRSRSGSRSRFSGLFKRKKQRSHSETDVTRDGDNNALINDEQLVSRDRSRRAKSATSNRTNNTDADHVGVPKASGTFPRKANLKKESPYHAYDSRMQPRDRLMNMTVRDAAKEHRLRRVDSGGLSNRKSRQEDLVLEQGSINYDRYMVDASYPFHPEHFSTSSLSSRGPMDGVNTGADYHQTSALVHNTTTSTPESSARSSTLPRVLRSKSSSYAPFGYSNSGVGDGMESSNVSLNLPRNASTPAFARSAIGFSENQPNVSQEPKVLAQNQNNELTRDGLGSAQSMKPNKDGSRADIGVNPQNMRSEEPDSEAGIKEKKRNKRKASLSKFLELRQAVPSGLALTRRTSQSSDSGVTSRDTSPGTSVIRRNTRQERGSGTSDTQVEKVVPSNVSTSELPTSPPSSFNPNRRRSTNPYVVSSVEIPDLNMFAAPRLYLNGTNLEQSSDAKHLQTQNAQEASQQGDTGKRDSSFICPSPNMETSQSSSYRSSDQGFVESEVSDADVEDTADDDNSDFSTPPEMVEPFSTSKEHLDPSMRFATPKVLEKLLENTQKEISQGRNLLPNYNLDNPALLSDDRYVPYGIRRSNSERENTNRPTSPRRTFRQGPSLSDSATETTALSESLETLKELPSSTNTDTNNFLYPADLYPKEYSSAGSTCTLTNLESVGSSSNEPLHDPHPIQDRADVTGVPRLGINAQQKYRRTFSPVRVKKALVATPEEDFTGPPNTSNNSVSVPTYPPPPSSDPASIQTQPETRPISIIPALSPTPRPVSSSQQHVSATTTLAVPEHQKSCGDNRAIERDAMRDKKFDSSESPSNPEQINKSDRSPFAGRLMSTGLPQDSMKASSLLLGRGTSFLTSKDIYSDNSRSTMPSINQPVLDEIVKNVSSQQQNIPTTETEQWHGFSAADETVPGSSQPSFPMIHGLELAVTDKEPKFKGKSLSGFLQQQARAKWQLFGSPKKDKSEFPQRKEKSQSPTKREKSQSPTKRRKSQSPTKKEKSQSPAYKTARNEAKQEQIKEGEKPFVCKEDLPAEDIGEISPARERRVPNISAKVSPEKSNLSSTRRDGQEPGMLTMIDKECQTSAWLINSLIKPKAKKAKKKAYSFTKTKSTRRRRRNSSCSDTYIPVNLSMQRRGATQWSSLGDVRVVAAYEDRHRSVSPEKKLKRSKSAVSSKRSINNDSVTESSNQARNRAHSDDSDPPKPKKLSLTAIILLKNRLAKFKERKNKERETHEAEPEDDEAQSDVPSDTMMTIENEINLSKLEVSKETDIVDDDIFEPEFSLDYSKRQIRFEDLPPPSEPMQSEEPLPPLPPQTSRRMRQRRESTMRERRRKCVSYCKKFIAFLFSHIGLCSLVVAYTIMGGFIFQWIENDKDMDSRRTVTVRRSDMVGRLIALAVDFKATEGSMQNLTAEVEQSVQEYQTFIYEKVKNEAWDGQDEGVWSFASSMLYAITVTTTIGEYVALRRKGADDEEEMEISLGEEEKEEEV</sequence>
<feature type="compositionally biased region" description="Basic and acidic residues" evidence="1">
    <location>
        <begin position="158"/>
        <end position="169"/>
    </location>
</feature>
<feature type="compositionally biased region" description="Acidic residues" evidence="1">
    <location>
        <begin position="633"/>
        <end position="648"/>
    </location>
</feature>
<feature type="compositionally biased region" description="Basic and acidic residues" evidence="1">
    <location>
        <begin position="1142"/>
        <end position="1164"/>
    </location>
</feature>
<keyword evidence="2" id="KW-0812">Transmembrane</keyword>
<reference evidence="3 4" key="1">
    <citation type="journal article" date="2021" name="Elife">
        <title>Chloroplast acquisition without the gene transfer in kleptoplastic sea slugs, Plakobranchus ocellatus.</title>
        <authorList>
            <person name="Maeda T."/>
            <person name="Takahashi S."/>
            <person name="Yoshida T."/>
            <person name="Shimamura S."/>
            <person name="Takaki Y."/>
            <person name="Nagai Y."/>
            <person name="Toyoda A."/>
            <person name="Suzuki Y."/>
            <person name="Arimoto A."/>
            <person name="Ishii H."/>
            <person name="Satoh N."/>
            <person name="Nishiyama T."/>
            <person name="Hasebe M."/>
            <person name="Maruyama T."/>
            <person name="Minagawa J."/>
            <person name="Obokata J."/>
            <person name="Shigenobu S."/>
        </authorList>
    </citation>
    <scope>NUCLEOTIDE SEQUENCE [LARGE SCALE GENOMIC DNA]</scope>
</reference>
<feature type="region of interest" description="Disordered" evidence="1">
    <location>
        <begin position="1"/>
        <end position="235"/>
    </location>
</feature>
<evidence type="ECO:0000256" key="1">
    <source>
        <dbReference type="SAM" id="MobiDB-lite"/>
    </source>
</evidence>
<feature type="compositionally biased region" description="Basic and acidic residues" evidence="1">
    <location>
        <begin position="1093"/>
        <end position="1116"/>
    </location>
</feature>
<feature type="compositionally biased region" description="Basic and acidic residues" evidence="1">
    <location>
        <begin position="1327"/>
        <end position="1336"/>
    </location>
</feature>
<feature type="compositionally biased region" description="Basic and acidic residues" evidence="1">
    <location>
        <begin position="219"/>
        <end position="235"/>
    </location>
</feature>
<feature type="region of interest" description="Disordered" evidence="1">
    <location>
        <begin position="1357"/>
        <end position="1382"/>
    </location>
</feature>
<comment type="caution">
    <text evidence="3">The sequence shown here is derived from an EMBL/GenBank/DDBJ whole genome shotgun (WGS) entry which is preliminary data.</text>
</comment>
<feature type="compositionally biased region" description="Polar residues" evidence="1">
    <location>
        <begin position="1312"/>
        <end position="1324"/>
    </location>
</feature>